<dbReference type="VEuPathDB" id="TriTrypDB:TcCLB.509699.240"/>
<evidence type="ECO:0000313" key="1">
    <source>
        <dbReference type="EMBL" id="PWU90435.1"/>
    </source>
</evidence>
<dbReference type="VEuPathDB" id="TriTrypDB:TcYC6_0037510"/>
<organism evidence="1 2">
    <name type="scientific">Trypanosoma cruzi</name>
    <dbReference type="NCBI Taxonomy" id="5693"/>
    <lineage>
        <taxon>Eukaryota</taxon>
        <taxon>Discoba</taxon>
        <taxon>Euglenozoa</taxon>
        <taxon>Kinetoplastea</taxon>
        <taxon>Metakinetoplastina</taxon>
        <taxon>Trypanosomatida</taxon>
        <taxon>Trypanosomatidae</taxon>
        <taxon>Trypanosoma</taxon>
        <taxon>Schizotrypanum</taxon>
    </lineage>
</organism>
<dbReference type="VEuPathDB" id="TriTrypDB:TCDM_10328"/>
<dbReference type="VEuPathDB" id="TriTrypDB:TcCLB.510701.20"/>
<dbReference type="VEuPathDB" id="TriTrypDB:C4B63_50g234"/>
<dbReference type="VEuPathDB" id="TriTrypDB:C3747_75g39"/>
<reference evidence="1 2" key="1">
    <citation type="journal article" date="2018" name="Microb. Genom.">
        <title>Expanding an expanded genome: long-read sequencing of Trypanosoma cruzi.</title>
        <authorList>
            <person name="Berna L."/>
            <person name="Rodriguez M."/>
            <person name="Chiribao M.L."/>
            <person name="Parodi-Talice A."/>
            <person name="Pita S."/>
            <person name="Rijo G."/>
            <person name="Alvarez-Valin F."/>
            <person name="Robello C."/>
        </authorList>
    </citation>
    <scope>NUCLEOTIDE SEQUENCE [LARGE SCALE GENOMIC DNA]</scope>
    <source>
        <strain evidence="1 2">Dm28c</strain>
    </source>
</reference>
<dbReference type="Proteomes" id="UP000246121">
    <property type="component" value="Unassembled WGS sequence"/>
</dbReference>
<dbReference type="VEuPathDB" id="TriTrypDB:TcYC6_0041200"/>
<dbReference type="VEuPathDB" id="TriTrypDB:ECC02_007726"/>
<sequence length="164" mass="17565">MFPVNLCNPPSSIAHVSHLASTIRRPGPAAVISGDLNLHHELRDGRSPSTAAGEDLAATAIGMDSELFDDPAQAARISGRSVLFPDVTAQRVLRVSHWTSTPCMDSDHHLLSHTAGTEDGLPRQAGMLPRRKHAAFTLRAADWNDSATVCATSLAAVTTWLEMH</sequence>
<dbReference type="VEuPathDB" id="TriTrypDB:TcG_09245"/>
<name>A0A2V2V1P2_TRYCR</name>
<comment type="caution">
    <text evidence="1">The sequence shown here is derived from an EMBL/GenBank/DDBJ whole genome shotgun (WGS) entry which is preliminary data.</text>
</comment>
<gene>
    <name evidence="1" type="ORF">C4B63_50g234</name>
</gene>
<evidence type="ECO:0000313" key="2">
    <source>
        <dbReference type="Proteomes" id="UP000246121"/>
    </source>
</evidence>
<dbReference type="VEuPathDB" id="TriTrypDB:TcCL_ESM11422"/>
<proteinExistence type="predicted"/>
<dbReference type="VEuPathDB" id="TriTrypDB:TCSYLVIO_008005"/>
<dbReference type="AlphaFoldDB" id="A0A2V2V1P2"/>
<dbReference type="Gene3D" id="3.60.10.10">
    <property type="entry name" value="Endonuclease/exonuclease/phosphatase"/>
    <property type="match status" value="1"/>
</dbReference>
<dbReference type="VEuPathDB" id="TriTrypDB:Tc_MARK_7308"/>
<protein>
    <submittedName>
        <fullName evidence="1">Uncharacterized protein</fullName>
    </submittedName>
</protein>
<dbReference type="VEuPathDB" id="TriTrypDB:TcCLB.508365.80"/>
<dbReference type="InterPro" id="IPR036691">
    <property type="entry name" value="Endo/exonu/phosph_ase_sf"/>
</dbReference>
<dbReference type="VEuPathDB" id="TriTrypDB:TcBrA4_0065210"/>
<dbReference type="VEuPathDB" id="TriTrypDB:TcCLB.508633.140"/>
<accession>A0A2V2V1P2</accession>
<dbReference type="EMBL" id="PRFA01000050">
    <property type="protein sequence ID" value="PWU90435.1"/>
    <property type="molecule type" value="Genomic_DNA"/>
</dbReference>